<sequence>MEEASNIIDCLRKERHDFMNEIQVIYGYLQLKKNEKAKQYIEEMIKKNSYISRLYTLGDKYFGFLIEENLKKLWNQGIKIDLHIEIDCFLKIVFQKEYNKKKNLVNNIFNELENYKFNFVYIYIFEDELGQSVLIANRESLADELEWMEEWQQINSDIKDIKVYKYAYGRDYGYRLTFI</sequence>
<comment type="caution">
    <text evidence="5">The sequence shown here is derived from an EMBL/GenBank/DDBJ whole genome shotgun (WGS) entry which is preliminary data.</text>
</comment>
<evidence type="ECO:0000256" key="3">
    <source>
        <dbReference type="ARBA" id="ARBA00022777"/>
    </source>
</evidence>
<evidence type="ECO:0000313" key="5">
    <source>
        <dbReference type="EMBL" id="MCY6371859.1"/>
    </source>
</evidence>
<dbReference type="EMBL" id="JAPQES010000005">
    <property type="protein sequence ID" value="MCY6371859.1"/>
    <property type="molecule type" value="Genomic_DNA"/>
</dbReference>
<accession>A0ABT4CS43</accession>
<dbReference type="Pfam" id="PF14689">
    <property type="entry name" value="SPOB_a"/>
    <property type="match status" value="1"/>
</dbReference>
<dbReference type="Gene3D" id="1.10.287.130">
    <property type="match status" value="1"/>
</dbReference>
<gene>
    <name evidence="5" type="ORF">OXH55_14530</name>
</gene>
<keyword evidence="6" id="KW-1185">Reference proteome</keyword>
<dbReference type="InterPro" id="IPR039506">
    <property type="entry name" value="SPOB_a"/>
</dbReference>
<evidence type="ECO:0000259" key="4">
    <source>
        <dbReference type="Pfam" id="PF14689"/>
    </source>
</evidence>
<evidence type="ECO:0000256" key="2">
    <source>
        <dbReference type="ARBA" id="ARBA00022679"/>
    </source>
</evidence>
<keyword evidence="3" id="KW-0418">Kinase</keyword>
<evidence type="ECO:0000313" key="6">
    <source>
        <dbReference type="Proteomes" id="UP001079657"/>
    </source>
</evidence>
<keyword evidence="2" id="KW-0808">Transferase</keyword>
<dbReference type="Proteomes" id="UP001079657">
    <property type="component" value="Unassembled WGS sequence"/>
</dbReference>
<feature type="domain" description="SpoOB alpha-helical" evidence="4">
    <location>
        <begin position="2"/>
        <end position="54"/>
    </location>
</feature>
<proteinExistence type="predicted"/>
<dbReference type="InterPro" id="IPR016120">
    <property type="entry name" value="Sig_transdc_His_kin_SpoOB"/>
</dbReference>
<evidence type="ECO:0000256" key="1">
    <source>
        <dbReference type="ARBA" id="ARBA00022553"/>
    </source>
</evidence>
<reference evidence="5" key="1">
    <citation type="submission" date="2022-12" db="EMBL/GenBank/DDBJ databases">
        <authorList>
            <person name="Wang J."/>
        </authorList>
    </citation>
    <scope>NUCLEOTIDE SEQUENCE</scope>
    <source>
        <strain evidence="5">HY-42-06</strain>
    </source>
</reference>
<dbReference type="SUPFAM" id="SSF55890">
    <property type="entry name" value="Sporulation response regulatory protein Spo0B"/>
    <property type="match status" value="1"/>
</dbReference>
<protein>
    <submittedName>
        <fullName evidence="5">Spo0B domain-containing protein</fullName>
    </submittedName>
</protein>
<keyword evidence="1" id="KW-0597">Phosphoprotein</keyword>
<organism evidence="5 6">
    <name type="scientific">Clostridium ganghwense</name>
    <dbReference type="NCBI Taxonomy" id="312089"/>
    <lineage>
        <taxon>Bacteria</taxon>
        <taxon>Bacillati</taxon>
        <taxon>Bacillota</taxon>
        <taxon>Clostridia</taxon>
        <taxon>Eubacteriales</taxon>
        <taxon>Clostridiaceae</taxon>
        <taxon>Clostridium</taxon>
    </lineage>
</organism>
<dbReference type="RefSeq" id="WP_268050760.1">
    <property type="nucleotide sequence ID" value="NZ_JAPQES010000005.1"/>
</dbReference>
<name>A0ABT4CS43_9CLOT</name>